<evidence type="ECO:0000313" key="18">
    <source>
        <dbReference type="Proteomes" id="UP000249396"/>
    </source>
</evidence>
<dbReference type="InterPro" id="IPR000490">
    <property type="entry name" value="Glyco_hydro_17"/>
</dbReference>
<keyword evidence="10" id="KW-0119">Carbohydrate metabolism</keyword>
<dbReference type="Proteomes" id="UP000249396">
    <property type="component" value="Unassembled WGS sequence"/>
</dbReference>
<proteinExistence type="predicted"/>
<keyword evidence="16" id="KW-0812">Transmembrane</keyword>
<dbReference type="Gene3D" id="3.20.20.80">
    <property type="entry name" value="Glycosidases"/>
    <property type="match status" value="1"/>
</dbReference>
<keyword evidence="3" id="KW-1003">Cell membrane</keyword>
<dbReference type="GO" id="GO:0005886">
    <property type="term" value="C:plasma membrane"/>
    <property type="evidence" value="ECO:0007669"/>
    <property type="project" value="UniProtKB-SubCell"/>
</dbReference>
<feature type="transmembrane region" description="Helical" evidence="16">
    <location>
        <begin position="511"/>
        <end position="531"/>
    </location>
</feature>
<evidence type="ECO:0000256" key="13">
    <source>
        <dbReference type="ARBA" id="ARBA00037649"/>
    </source>
</evidence>
<dbReference type="PANTHER" id="PTHR16631:SF17">
    <property type="entry name" value="GLUCAN ENDO-1,3-BETA-GLUCOSIDASE BTGC"/>
    <property type="match status" value="1"/>
</dbReference>
<evidence type="ECO:0000256" key="16">
    <source>
        <dbReference type="SAM" id="Phobius"/>
    </source>
</evidence>
<dbReference type="Pfam" id="PF00332">
    <property type="entry name" value="Glyco_hydro_17"/>
    <property type="match status" value="1"/>
</dbReference>
<evidence type="ECO:0000256" key="12">
    <source>
        <dbReference type="ARBA" id="ARBA00023326"/>
    </source>
</evidence>
<feature type="transmembrane region" description="Helical" evidence="16">
    <location>
        <begin position="481"/>
        <end position="499"/>
    </location>
</feature>
<evidence type="ECO:0000256" key="6">
    <source>
        <dbReference type="ARBA" id="ARBA00022729"/>
    </source>
</evidence>
<feature type="transmembrane region" description="Helical" evidence="16">
    <location>
        <begin position="317"/>
        <end position="336"/>
    </location>
</feature>
<evidence type="ECO:0000256" key="2">
    <source>
        <dbReference type="ARBA" id="ARBA00004236"/>
    </source>
</evidence>
<feature type="transmembrane region" description="Helical" evidence="16">
    <location>
        <begin position="7"/>
        <end position="24"/>
    </location>
</feature>
<evidence type="ECO:0000256" key="5">
    <source>
        <dbReference type="ARBA" id="ARBA00022525"/>
    </source>
</evidence>
<dbReference type="GO" id="GO:0071555">
    <property type="term" value="P:cell wall organization"/>
    <property type="evidence" value="ECO:0007669"/>
    <property type="project" value="UniProtKB-KW"/>
</dbReference>
<evidence type="ECO:0000256" key="11">
    <source>
        <dbReference type="ARBA" id="ARBA00023316"/>
    </source>
</evidence>
<dbReference type="SUPFAM" id="SSF51445">
    <property type="entry name" value="(Trans)glycosidases"/>
    <property type="match status" value="1"/>
</dbReference>
<feature type="transmembrane region" description="Helical" evidence="16">
    <location>
        <begin position="364"/>
        <end position="385"/>
    </location>
</feature>
<organism evidence="17 18">
    <name type="scientific">Candidatus Methylumidiphilus alinenensis</name>
    <dbReference type="NCBI Taxonomy" id="2202197"/>
    <lineage>
        <taxon>Bacteria</taxon>
        <taxon>Pseudomonadati</taxon>
        <taxon>Pseudomonadota</taxon>
        <taxon>Gammaproteobacteria</taxon>
        <taxon>Methylococcales</taxon>
        <taxon>Candidatus Methylumidiphilus</taxon>
    </lineage>
</organism>
<comment type="subcellular location">
    <subcellularLocation>
        <location evidence="2">Cell membrane</location>
    </subcellularLocation>
    <subcellularLocation>
        <location evidence="1">Secreted</location>
        <location evidence="1">Cell wall</location>
    </subcellularLocation>
</comment>
<dbReference type="PANTHER" id="PTHR16631">
    <property type="entry name" value="GLUCAN 1,3-BETA-GLUCOSIDASE"/>
    <property type="match status" value="1"/>
</dbReference>
<dbReference type="EMBL" id="QJPH01000513">
    <property type="protein sequence ID" value="PZN71661.1"/>
    <property type="molecule type" value="Genomic_DNA"/>
</dbReference>
<keyword evidence="4" id="KW-0134">Cell wall</keyword>
<protein>
    <recommendedName>
        <fullName evidence="15">Endo-1,3-beta-glucanase btgC</fullName>
    </recommendedName>
    <alternativeName>
        <fullName evidence="14">Laminarinase btgC</fullName>
    </alternativeName>
</protein>
<dbReference type="InterPro" id="IPR050732">
    <property type="entry name" value="Beta-glucan_modifiers"/>
</dbReference>
<evidence type="ECO:0000256" key="8">
    <source>
        <dbReference type="ARBA" id="ARBA00023136"/>
    </source>
</evidence>
<keyword evidence="7 17" id="KW-0378">Hydrolase</keyword>
<keyword evidence="12" id="KW-0624">Polysaccharide degradation</keyword>
<dbReference type="GO" id="GO:0004553">
    <property type="term" value="F:hydrolase activity, hydrolyzing O-glycosyl compounds"/>
    <property type="evidence" value="ECO:0007669"/>
    <property type="project" value="InterPro"/>
</dbReference>
<evidence type="ECO:0000256" key="10">
    <source>
        <dbReference type="ARBA" id="ARBA00023277"/>
    </source>
</evidence>
<feature type="transmembrane region" description="Helical" evidence="16">
    <location>
        <begin position="551"/>
        <end position="570"/>
    </location>
</feature>
<evidence type="ECO:0000256" key="1">
    <source>
        <dbReference type="ARBA" id="ARBA00004191"/>
    </source>
</evidence>
<keyword evidence="11" id="KW-0961">Cell wall biogenesis/degradation</keyword>
<keyword evidence="8 16" id="KW-0472">Membrane</keyword>
<sequence length="579" mass="65096">MLLKRWFVSFILAVASLLTIWHWWNLSQPIILVDAPTDRLSCVSYSPYHKPHQTPLVRSMHIEASQIEADLKNLAQRFDCVRIYSVGQGLHEVPRIAQQLGIKVLLGMWIGRSQSDNEKELTRAVDIARKYPSTIRAIVVGNEVLLRGEQPASVIRAYIERVKSAVPGVKVTYADVWEFWLRNRELADAVSFVTVHILPYWEDRPVDIGNAVGHVSHIYQKVKNELKGKEVMIGETGWPSFGRQRQGAVPSLVNQARFIREFSVRANLEKINYNAIEAFDQPWKRKLEGAVGGYWGLYDSYDTPKFPFRGPVAEAQSWSYVAFAMMGLVFAVFAYLERRKLTVTVHSSLGARTSWIERLRLNSVHAMALLAISAIGGGASTGFLREMVMANRTPLEWIVTSLYFAFLIAAVFLFGRPLAACCSLGGTTPSLAPVSHCLRWVRRNDQSFDSIARWSGALRAAFLFGAAMVCMLLVFDSRYRDYPLALYSAPALFLALLSWVNGKNQADLEEVFLAGWIGFSGIWITVFEHVVISPDEPWGLARGINQHAFEWTGLCLLLAGSVLGPAIVELRSRHRQQTP</sequence>
<evidence type="ECO:0000256" key="15">
    <source>
        <dbReference type="ARBA" id="ARBA00043078"/>
    </source>
</evidence>
<keyword evidence="5" id="KW-0964">Secreted</keyword>
<evidence type="ECO:0000313" key="17">
    <source>
        <dbReference type="EMBL" id="PZN71661.1"/>
    </source>
</evidence>
<comment type="caution">
    <text evidence="17">The sequence shown here is derived from an EMBL/GenBank/DDBJ whole genome shotgun (WGS) entry which is preliminary data.</text>
</comment>
<keyword evidence="9" id="KW-0325">Glycoprotein</keyword>
<evidence type="ECO:0000256" key="4">
    <source>
        <dbReference type="ARBA" id="ARBA00022512"/>
    </source>
</evidence>
<feature type="transmembrane region" description="Helical" evidence="16">
    <location>
        <begin position="397"/>
        <end position="415"/>
    </location>
</feature>
<evidence type="ECO:0000256" key="14">
    <source>
        <dbReference type="ARBA" id="ARBA00042373"/>
    </source>
</evidence>
<reference evidence="17 18" key="1">
    <citation type="journal article" date="2018" name="Aquat. Microb. Ecol.">
        <title>Gammaproteobacterial methanotrophs dominate.</title>
        <authorList>
            <person name="Rissanen A.J."/>
            <person name="Saarenheimo J."/>
            <person name="Tiirola M."/>
            <person name="Peura S."/>
            <person name="Aalto S.L."/>
            <person name="Karvinen A."/>
            <person name="Nykanen H."/>
        </authorList>
    </citation>
    <scope>NUCLEOTIDE SEQUENCE [LARGE SCALE GENOMIC DNA]</scope>
    <source>
        <strain evidence="17">AMbin10</strain>
    </source>
</reference>
<dbReference type="AlphaFoldDB" id="A0A2W4QHI3"/>
<comment type="function">
    <text evidence="13">Glucanases play a role in cell expansion during growth, in cell-cell fusion during mating, and in spore release during sporulation. This enzyme may be involved in beta-glucan degradation. Active on laminarin and lichenan.</text>
</comment>
<keyword evidence="6" id="KW-0732">Signal</keyword>
<gene>
    <name evidence="17" type="ORF">DM484_25930</name>
</gene>
<name>A0A2W4QHI3_9GAMM</name>
<feature type="transmembrane region" description="Helical" evidence="16">
    <location>
        <begin position="456"/>
        <end position="475"/>
    </location>
</feature>
<dbReference type="InterPro" id="IPR017853">
    <property type="entry name" value="GH"/>
</dbReference>
<accession>A0A2W4QHI3</accession>
<evidence type="ECO:0000256" key="3">
    <source>
        <dbReference type="ARBA" id="ARBA00022475"/>
    </source>
</evidence>
<keyword evidence="16" id="KW-1133">Transmembrane helix</keyword>
<evidence type="ECO:0000256" key="9">
    <source>
        <dbReference type="ARBA" id="ARBA00023180"/>
    </source>
</evidence>
<evidence type="ECO:0000256" key="7">
    <source>
        <dbReference type="ARBA" id="ARBA00022801"/>
    </source>
</evidence>
<dbReference type="GO" id="GO:0000272">
    <property type="term" value="P:polysaccharide catabolic process"/>
    <property type="evidence" value="ECO:0007669"/>
    <property type="project" value="UniProtKB-KW"/>
</dbReference>